<proteinExistence type="inferred from homology"/>
<dbReference type="GO" id="GO:0006631">
    <property type="term" value="P:fatty acid metabolic process"/>
    <property type="evidence" value="ECO:0007669"/>
    <property type="project" value="TreeGrafter"/>
</dbReference>
<dbReference type="FunFam" id="2.60.40.2240:FF:000002">
    <property type="entry name" value="Acyl-CoA thioesterase 18"/>
    <property type="match status" value="1"/>
</dbReference>
<dbReference type="Pfam" id="PF04775">
    <property type="entry name" value="Bile_Hydr_Trans"/>
    <property type="match status" value="1"/>
</dbReference>
<reference evidence="6" key="1">
    <citation type="submission" date="2015-09" db="EMBL/GenBank/DDBJ databases">
        <authorList>
            <person name="Sai Rama Sridatta P."/>
        </authorList>
    </citation>
    <scope>NUCLEOTIDE SEQUENCE [LARGE SCALE GENOMIC DNA]</scope>
</reference>
<dbReference type="PANTHER" id="PTHR10824:SF36">
    <property type="entry name" value="ACYL-COA THIOESTERASE 17-RELATED"/>
    <property type="match status" value="1"/>
</dbReference>
<evidence type="ECO:0000256" key="1">
    <source>
        <dbReference type="ARBA" id="ARBA00006538"/>
    </source>
</evidence>
<name>A0A4W6DD32_LATCA</name>
<reference evidence="5" key="3">
    <citation type="submission" date="2025-09" db="UniProtKB">
        <authorList>
            <consortium name="Ensembl"/>
        </authorList>
    </citation>
    <scope>IDENTIFICATION</scope>
</reference>
<evidence type="ECO:0000259" key="4">
    <source>
        <dbReference type="Pfam" id="PF08840"/>
    </source>
</evidence>
<protein>
    <recommendedName>
        <fullName evidence="7">Acyl-CoA thioesterase 19</fullName>
    </recommendedName>
</protein>
<dbReference type="InterPro" id="IPR014940">
    <property type="entry name" value="BAAT_C"/>
</dbReference>
<keyword evidence="6" id="KW-1185">Reference proteome</keyword>
<dbReference type="GeneTree" id="ENSGT01010000222336"/>
<dbReference type="Pfam" id="PF08840">
    <property type="entry name" value="BAAT_C"/>
    <property type="match status" value="1"/>
</dbReference>
<dbReference type="Gene3D" id="2.60.40.2240">
    <property type="entry name" value="Acyl-CoA thioester hydrolase/BAAT N-terminal domain"/>
    <property type="match status" value="1"/>
</dbReference>
<feature type="active site" description="Charge relay system" evidence="2">
    <location>
        <position position="302"/>
    </location>
</feature>
<dbReference type="SUPFAM" id="SSF53474">
    <property type="entry name" value="alpha/beta-Hydrolases"/>
    <property type="match status" value="1"/>
</dbReference>
<evidence type="ECO:0000256" key="2">
    <source>
        <dbReference type="PIRSR" id="PIRSR016521-1"/>
    </source>
</evidence>
<evidence type="ECO:0000313" key="5">
    <source>
        <dbReference type="Ensembl" id="ENSLCAP00010022621.1"/>
    </source>
</evidence>
<dbReference type="GO" id="GO:0047617">
    <property type="term" value="F:fatty acyl-CoA hydrolase activity"/>
    <property type="evidence" value="ECO:0007669"/>
    <property type="project" value="TreeGrafter"/>
</dbReference>
<evidence type="ECO:0000313" key="6">
    <source>
        <dbReference type="Proteomes" id="UP000314980"/>
    </source>
</evidence>
<dbReference type="InterPro" id="IPR016662">
    <property type="entry name" value="Acyl-CoA_thioEstase_long-chain"/>
</dbReference>
<organism evidence="5 6">
    <name type="scientific">Lates calcarifer</name>
    <name type="common">Barramundi</name>
    <name type="synonym">Holocentrus calcarifer</name>
    <dbReference type="NCBI Taxonomy" id="8187"/>
    <lineage>
        <taxon>Eukaryota</taxon>
        <taxon>Metazoa</taxon>
        <taxon>Chordata</taxon>
        <taxon>Craniata</taxon>
        <taxon>Vertebrata</taxon>
        <taxon>Euteleostomi</taxon>
        <taxon>Actinopterygii</taxon>
        <taxon>Neopterygii</taxon>
        <taxon>Teleostei</taxon>
        <taxon>Neoteleostei</taxon>
        <taxon>Acanthomorphata</taxon>
        <taxon>Carangaria</taxon>
        <taxon>Carangaria incertae sedis</taxon>
        <taxon>Centropomidae</taxon>
        <taxon>Lates</taxon>
    </lineage>
</organism>
<dbReference type="AlphaFoldDB" id="A0A4W6DD32"/>
<feature type="domain" description="BAAT/Acyl-CoA thioester hydrolase C-terminal" evidence="4">
    <location>
        <begin position="196"/>
        <end position="385"/>
    </location>
</feature>
<feature type="active site" description="Charge relay system" evidence="2">
    <location>
        <position position="225"/>
    </location>
</feature>
<evidence type="ECO:0008006" key="7">
    <source>
        <dbReference type="Google" id="ProtNLM"/>
    </source>
</evidence>
<dbReference type="PIRSF" id="PIRSF016521">
    <property type="entry name" value="Acyl-CoA_hydro"/>
    <property type="match status" value="1"/>
</dbReference>
<feature type="active site" description="Charge relay system" evidence="2">
    <location>
        <position position="337"/>
    </location>
</feature>
<accession>A0A4W6DD32</accession>
<dbReference type="GO" id="GO:0006637">
    <property type="term" value="P:acyl-CoA metabolic process"/>
    <property type="evidence" value="ECO:0007669"/>
    <property type="project" value="InterPro"/>
</dbReference>
<dbReference type="InterPro" id="IPR042490">
    <property type="entry name" value="Thio_Ohase/BAAT_N"/>
</dbReference>
<dbReference type="InterPro" id="IPR006862">
    <property type="entry name" value="Thio_Ohase/aa_AcTrfase"/>
</dbReference>
<sequence length="389" mass="42994">CKEPLSVQPSRGLMDEKFIVLVQNVWPGFQLTVHALHQCEDGHSWEAFGHYTADATGTVNVSEDPSLGGTYSGVEPMGLLWSLRPVPGSKPGIRMRKMNVQTPMEVTISVYQGHQTEGFVDQVSLAGVLVERWYMAPGVHRIPITEGGLTATLFLPPGPGPFPGLLDLWGGTGDLLEYRAALLASHGIASLLGKLVDNEYFETAYRVLQQHPQVLGSRIAMLGLSFGCSVTLKMAAYSHVLKCAVCVNGSHVQPVDGSMTEIMHFFRENVGKVRFSEEKEVIWRNLLLPIPTDPSQSGREDDQNWPAYESAMDMKEMMERAGNSHLLTILWYPNAGHLIEPPYTPLVRASTFKPAQSPETVDGGTFSCSQEDAWRKTLVFLRENLEVDQ</sequence>
<dbReference type="Proteomes" id="UP000314980">
    <property type="component" value="Unassembled WGS sequence"/>
</dbReference>
<comment type="similarity">
    <text evidence="1">Belongs to the C/M/P thioester hydrolase family.</text>
</comment>
<evidence type="ECO:0000259" key="3">
    <source>
        <dbReference type="Pfam" id="PF04775"/>
    </source>
</evidence>
<feature type="domain" description="Acyl-CoA thioester hydrolase/bile acid-CoA amino acid N-acetyltransferase" evidence="3">
    <location>
        <begin position="15"/>
        <end position="146"/>
    </location>
</feature>
<dbReference type="InterPro" id="IPR029058">
    <property type="entry name" value="AB_hydrolase_fold"/>
</dbReference>
<dbReference type="Gene3D" id="3.40.50.1820">
    <property type="entry name" value="alpha/beta hydrolase"/>
    <property type="match status" value="1"/>
</dbReference>
<reference evidence="5" key="2">
    <citation type="submission" date="2025-08" db="UniProtKB">
        <authorList>
            <consortium name="Ensembl"/>
        </authorList>
    </citation>
    <scope>IDENTIFICATION</scope>
</reference>
<dbReference type="PANTHER" id="PTHR10824">
    <property type="entry name" value="ACYL-COENZYME A THIOESTERASE-RELATED"/>
    <property type="match status" value="1"/>
</dbReference>
<dbReference type="Ensembl" id="ENSLCAT00010023113.1">
    <property type="protein sequence ID" value="ENSLCAP00010022621.1"/>
    <property type="gene ID" value="ENSLCAG00010010603.1"/>
</dbReference>